<organism evidence="2 3">
    <name type="scientific">Lachnoclostridium phytofermentans (strain ATCC 700394 / DSM 18823 / ISDg)</name>
    <name type="common">Clostridium phytofermentans</name>
    <dbReference type="NCBI Taxonomy" id="357809"/>
    <lineage>
        <taxon>Bacteria</taxon>
        <taxon>Bacillati</taxon>
        <taxon>Bacillota</taxon>
        <taxon>Clostridia</taxon>
        <taxon>Lachnospirales</taxon>
        <taxon>Lachnospiraceae</taxon>
    </lineage>
</organism>
<keyword evidence="1" id="KW-1133">Transmembrane helix</keyword>
<protein>
    <submittedName>
        <fullName evidence="2">Uncharacterized protein</fullName>
    </submittedName>
</protein>
<name>A9KLN0_LACP7</name>
<keyword evidence="1" id="KW-0472">Membrane</keyword>
<dbReference type="STRING" id="357809.Cphy_2413"/>
<feature type="transmembrane region" description="Helical" evidence="1">
    <location>
        <begin position="87"/>
        <end position="106"/>
    </location>
</feature>
<dbReference type="AlphaFoldDB" id="A9KLN0"/>
<proteinExistence type="predicted"/>
<gene>
    <name evidence="2" type="ordered locus">Cphy_2413</name>
</gene>
<evidence type="ECO:0000256" key="1">
    <source>
        <dbReference type="SAM" id="Phobius"/>
    </source>
</evidence>
<reference evidence="3" key="1">
    <citation type="submission" date="2007-11" db="EMBL/GenBank/DDBJ databases">
        <title>Complete genome sequence of Clostridium phytofermentans ISDg.</title>
        <authorList>
            <person name="Leschine S.B."/>
            <person name="Warnick T.A."/>
            <person name="Blanchard J.L."/>
            <person name="Schnell D.J."/>
            <person name="Petit E.L."/>
            <person name="LaTouf W.G."/>
            <person name="Copeland A."/>
            <person name="Lucas S."/>
            <person name="Lapidus A."/>
            <person name="Barry K."/>
            <person name="Glavina del Rio T."/>
            <person name="Dalin E."/>
            <person name="Tice H."/>
            <person name="Pitluck S."/>
            <person name="Kiss H."/>
            <person name="Brettin T."/>
            <person name="Bruce D."/>
            <person name="Detter J.C."/>
            <person name="Han C."/>
            <person name="Kuske C."/>
            <person name="Schmutz J."/>
            <person name="Larimer F."/>
            <person name="Land M."/>
            <person name="Hauser L."/>
            <person name="Kyrpides N."/>
            <person name="Kim E.A."/>
            <person name="Richardson P."/>
        </authorList>
    </citation>
    <scope>NUCLEOTIDE SEQUENCE [LARGE SCALE GENOMIC DNA]</scope>
    <source>
        <strain evidence="3">ATCC 700394 / DSM 18823 / ISDg</strain>
    </source>
</reference>
<sequence length="107" mass="12431">MLLSLVLTILIEVVFAFCYGVRYKKDYILIFLVNVLTNPPVVLIHTWLLVSVSFHGLLVKLPLELLVIGIEAFFYKKYAKQIQNPVLFSFMVNACSFLIGWFINWFL</sequence>
<feature type="transmembrane region" description="Helical" evidence="1">
    <location>
        <begin position="26"/>
        <end position="50"/>
    </location>
</feature>
<dbReference type="EMBL" id="CP000885">
    <property type="protein sequence ID" value="ABX42774.1"/>
    <property type="molecule type" value="Genomic_DNA"/>
</dbReference>
<feature type="transmembrane region" description="Helical" evidence="1">
    <location>
        <begin position="57"/>
        <end position="75"/>
    </location>
</feature>
<dbReference type="Proteomes" id="UP000000370">
    <property type="component" value="Chromosome"/>
</dbReference>
<dbReference type="HOGENOM" id="CLU_168202_0_0_9"/>
<keyword evidence="3" id="KW-1185">Reference proteome</keyword>
<keyword evidence="1" id="KW-0812">Transmembrane</keyword>
<evidence type="ECO:0000313" key="3">
    <source>
        <dbReference type="Proteomes" id="UP000000370"/>
    </source>
</evidence>
<accession>A9KLN0</accession>
<evidence type="ECO:0000313" key="2">
    <source>
        <dbReference type="EMBL" id="ABX42774.1"/>
    </source>
</evidence>
<dbReference type="KEGG" id="cpy:Cphy_2413"/>
<dbReference type="eggNOG" id="ENOG5032AWM">
    <property type="taxonomic scope" value="Bacteria"/>
</dbReference>